<dbReference type="AlphaFoldDB" id="X7F344"/>
<sequence length="42" mass="4902">MDRPTLRSEILPRTRCTRCRQPATDMRIIWETSANALEGFAH</sequence>
<reference evidence="1 2" key="1">
    <citation type="submission" date="2014-01" db="EMBL/GenBank/DDBJ databases">
        <title>Roseivivax isoporae LMG 25204 Genome Sequencing.</title>
        <authorList>
            <person name="Lai Q."/>
            <person name="Li G."/>
            <person name="Shao Z."/>
        </authorList>
    </citation>
    <scope>NUCLEOTIDE SEQUENCE [LARGE SCALE GENOMIC DNA]</scope>
    <source>
        <strain evidence="1 2">LMG 25204</strain>
    </source>
</reference>
<dbReference type="RefSeq" id="WP_280113192.1">
    <property type="nucleotide sequence ID" value="NZ_JAME01000101.1"/>
</dbReference>
<comment type="caution">
    <text evidence="1">The sequence shown here is derived from an EMBL/GenBank/DDBJ whole genome shotgun (WGS) entry which is preliminary data.</text>
</comment>
<organism evidence="1 2">
    <name type="scientific">Roseivivax isoporae LMG 25204</name>
    <dbReference type="NCBI Taxonomy" id="1449351"/>
    <lineage>
        <taxon>Bacteria</taxon>
        <taxon>Pseudomonadati</taxon>
        <taxon>Pseudomonadota</taxon>
        <taxon>Alphaproteobacteria</taxon>
        <taxon>Rhodobacterales</taxon>
        <taxon>Roseobacteraceae</taxon>
        <taxon>Roseivivax</taxon>
    </lineage>
</organism>
<evidence type="ECO:0000313" key="1">
    <source>
        <dbReference type="EMBL" id="ETX26479.1"/>
    </source>
</evidence>
<name>X7F344_9RHOB</name>
<dbReference type="Proteomes" id="UP000023430">
    <property type="component" value="Unassembled WGS sequence"/>
</dbReference>
<protein>
    <submittedName>
        <fullName evidence="1">Uncharacterized protein</fullName>
    </submittedName>
</protein>
<proteinExistence type="predicted"/>
<evidence type="ECO:0000313" key="2">
    <source>
        <dbReference type="Proteomes" id="UP000023430"/>
    </source>
</evidence>
<dbReference type="EMBL" id="JAME01000101">
    <property type="protein sequence ID" value="ETX26479.1"/>
    <property type="molecule type" value="Genomic_DNA"/>
</dbReference>
<gene>
    <name evidence="1" type="ORF">RISW2_01755</name>
</gene>
<accession>X7F344</accession>
<keyword evidence="2" id="KW-1185">Reference proteome</keyword>